<protein>
    <submittedName>
        <fullName evidence="9">Ferric uptake regulator, Fur family</fullName>
    </submittedName>
</protein>
<reference evidence="9 10" key="1">
    <citation type="journal article" date="2011" name="J. Bacteriol.">
        <title>Genome sequence of the ethanol-producing Zymomonas mobilis subsp. mobilis lectotype strain ATCC 10988.</title>
        <authorList>
            <person name="Pappas K.M."/>
            <person name="Kouvelis V.N."/>
            <person name="Saunders E."/>
            <person name="Brettin T.S."/>
            <person name="Bruce D."/>
            <person name="Detter C."/>
            <person name="Balakireva M."/>
            <person name="Han C.S."/>
            <person name="Savvakis G."/>
            <person name="Kyrpides N.C."/>
            <person name="Typas M.A."/>
        </authorList>
    </citation>
    <scope>NUCLEOTIDE SEQUENCE [LARGE SCALE GENOMIC DNA]</scope>
    <source>
        <strain evidence="10">ATCC 10988 / DSM 424 / CCUG 17860 / LMG 404 / NCIMB 8938 / NRRL B-806 / ZM1</strain>
    </source>
</reference>
<dbReference type="AlphaFoldDB" id="A0A0H3G4C5"/>
<evidence type="ECO:0000256" key="8">
    <source>
        <dbReference type="PIRSR" id="PIRSR602481-2"/>
    </source>
</evidence>
<dbReference type="GO" id="GO:0000976">
    <property type="term" value="F:transcription cis-regulatory region binding"/>
    <property type="evidence" value="ECO:0007669"/>
    <property type="project" value="TreeGrafter"/>
</dbReference>
<evidence type="ECO:0000256" key="2">
    <source>
        <dbReference type="ARBA" id="ARBA00022491"/>
    </source>
</evidence>
<comment type="cofactor">
    <cofactor evidence="7">
        <name>Zn(2+)</name>
        <dbReference type="ChEBI" id="CHEBI:29105"/>
    </cofactor>
    <text evidence="7">Binds 1 zinc ion per subunit.</text>
</comment>
<dbReference type="HOGENOM" id="CLU_096072_2_0_5"/>
<dbReference type="EMBL" id="CP002850">
    <property type="protein sequence ID" value="AEH61954.1"/>
    <property type="molecule type" value="Genomic_DNA"/>
</dbReference>
<keyword evidence="6" id="KW-0804">Transcription</keyword>
<dbReference type="Pfam" id="PF01475">
    <property type="entry name" value="FUR"/>
    <property type="match status" value="1"/>
</dbReference>
<dbReference type="InterPro" id="IPR002481">
    <property type="entry name" value="FUR"/>
</dbReference>
<dbReference type="Proteomes" id="UP000001494">
    <property type="component" value="Chromosome"/>
</dbReference>
<evidence type="ECO:0000256" key="7">
    <source>
        <dbReference type="PIRSR" id="PIRSR602481-1"/>
    </source>
</evidence>
<name>A0A0H3G4C5_ZYMMA</name>
<keyword evidence="3 7" id="KW-0862">Zinc</keyword>
<dbReference type="eggNOG" id="COG0735">
    <property type="taxonomic scope" value="Bacteria"/>
</dbReference>
<evidence type="ECO:0000256" key="5">
    <source>
        <dbReference type="ARBA" id="ARBA00023125"/>
    </source>
</evidence>
<evidence type="ECO:0000256" key="3">
    <source>
        <dbReference type="ARBA" id="ARBA00022833"/>
    </source>
</evidence>
<dbReference type="OrthoDB" id="9801127at2"/>
<organism evidence="9 10">
    <name type="scientific">Zymomonas mobilis subsp. mobilis (strain ATCC 10988 / DSM 424 / LMG 404 / NCIMB 8938 / NRRL B-806 / ZM1)</name>
    <dbReference type="NCBI Taxonomy" id="555217"/>
    <lineage>
        <taxon>Bacteria</taxon>
        <taxon>Pseudomonadati</taxon>
        <taxon>Pseudomonadota</taxon>
        <taxon>Alphaproteobacteria</taxon>
        <taxon>Sphingomonadales</taxon>
        <taxon>Zymomonadaceae</taxon>
        <taxon>Zymomonas</taxon>
    </lineage>
</organism>
<dbReference type="KEGG" id="zmm:Zmob_0101"/>
<dbReference type="InterPro" id="IPR036388">
    <property type="entry name" value="WH-like_DNA-bd_sf"/>
</dbReference>
<accession>A0A0H3G4C5</accession>
<evidence type="ECO:0000256" key="1">
    <source>
        <dbReference type="ARBA" id="ARBA00007957"/>
    </source>
</evidence>
<dbReference type="RefSeq" id="WP_011241051.1">
    <property type="nucleotide sequence ID" value="NC_017262.1"/>
</dbReference>
<keyword evidence="2" id="KW-0678">Repressor</keyword>
<evidence type="ECO:0000256" key="4">
    <source>
        <dbReference type="ARBA" id="ARBA00023015"/>
    </source>
</evidence>
<dbReference type="GeneID" id="79903640"/>
<dbReference type="GO" id="GO:0008270">
    <property type="term" value="F:zinc ion binding"/>
    <property type="evidence" value="ECO:0007669"/>
    <property type="project" value="TreeGrafter"/>
</dbReference>
<dbReference type="SUPFAM" id="SSF46785">
    <property type="entry name" value="Winged helix' DNA-binding domain"/>
    <property type="match status" value="1"/>
</dbReference>
<comment type="similarity">
    <text evidence="1">Belongs to the Fur family.</text>
</comment>
<dbReference type="InterPro" id="IPR043135">
    <property type="entry name" value="Fur_C"/>
</dbReference>
<dbReference type="PANTHER" id="PTHR33202">
    <property type="entry name" value="ZINC UPTAKE REGULATION PROTEIN"/>
    <property type="match status" value="1"/>
</dbReference>
<sequence length="161" mass="17649">MGETTLQAAPHAHIQHSGSDLLEAAKAALLKSGEQWTAMRASVYKALAQTNKPSSAYDIADIVSQSEGRRVAANSVYRILDIFVSSNLAHRVESANAYIVNAHPECRHDCLFLVCDQCGGVIHIDDDKISRFLKESAEKNDFVAERSVLEIRGKCSHCLSH</sequence>
<feature type="binding site" evidence="7">
    <location>
        <position position="118"/>
    </location>
    <ligand>
        <name>Zn(2+)</name>
        <dbReference type="ChEBI" id="CHEBI:29105"/>
    </ligand>
</feature>
<evidence type="ECO:0000313" key="9">
    <source>
        <dbReference type="EMBL" id="AEH61954.1"/>
    </source>
</evidence>
<gene>
    <name evidence="9" type="ordered locus">Zmob_0101</name>
</gene>
<keyword evidence="4" id="KW-0805">Transcription regulation</keyword>
<dbReference type="PANTHER" id="PTHR33202:SF6">
    <property type="entry name" value="ZINC UPTAKE REGULATION PROTEIN"/>
    <property type="match status" value="1"/>
</dbReference>
<dbReference type="GO" id="GO:1900376">
    <property type="term" value="P:regulation of secondary metabolite biosynthetic process"/>
    <property type="evidence" value="ECO:0007669"/>
    <property type="project" value="TreeGrafter"/>
</dbReference>
<dbReference type="InterPro" id="IPR036390">
    <property type="entry name" value="WH_DNA-bd_sf"/>
</dbReference>
<dbReference type="Gene3D" id="3.30.1490.190">
    <property type="match status" value="1"/>
</dbReference>
<dbReference type="GO" id="GO:0003700">
    <property type="term" value="F:DNA-binding transcription factor activity"/>
    <property type="evidence" value="ECO:0007669"/>
    <property type="project" value="InterPro"/>
</dbReference>
<dbReference type="GO" id="GO:0045892">
    <property type="term" value="P:negative regulation of DNA-templated transcription"/>
    <property type="evidence" value="ECO:0007669"/>
    <property type="project" value="TreeGrafter"/>
</dbReference>
<evidence type="ECO:0000313" key="10">
    <source>
        <dbReference type="Proteomes" id="UP000001494"/>
    </source>
</evidence>
<feature type="binding site" evidence="7">
    <location>
        <position position="115"/>
    </location>
    <ligand>
        <name>Zn(2+)</name>
        <dbReference type="ChEBI" id="CHEBI:29105"/>
    </ligand>
</feature>
<comment type="cofactor">
    <cofactor evidence="8">
        <name>Mn(2+)</name>
        <dbReference type="ChEBI" id="CHEBI:29035"/>
    </cofactor>
    <cofactor evidence="8">
        <name>Fe(2+)</name>
        <dbReference type="ChEBI" id="CHEBI:29033"/>
    </cofactor>
    <text evidence="8">Binds 1 Mn(2+) or Fe(2+) ion per subunit.</text>
</comment>
<keyword evidence="7" id="KW-0479">Metal-binding</keyword>
<feature type="binding site" evidence="7">
    <location>
        <position position="155"/>
    </location>
    <ligand>
        <name>Zn(2+)</name>
        <dbReference type="ChEBI" id="CHEBI:29105"/>
    </ligand>
</feature>
<feature type="binding site" evidence="8">
    <location>
        <position position="109"/>
    </location>
    <ligand>
        <name>Fe cation</name>
        <dbReference type="ChEBI" id="CHEBI:24875"/>
    </ligand>
</feature>
<dbReference type="GO" id="GO:0005829">
    <property type="term" value="C:cytosol"/>
    <property type="evidence" value="ECO:0007669"/>
    <property type="project" value="TreeGrafter"/>
</dbReference>
<feature type="binding site" evidence="7">
    <location>
        <position position="158"/>
    </location>
    <ligand>
        <name>Zn(2+)</name>
        <dbReference type="ChEBI" id="CHEBI:29105"/>
    </ligand>
</feature>
<dbReference type="Gene3D" id="1.10.10.10">
    <property type="entry name" value="Winged helix-like DNA-binding domain superfamily/Winged helix DNA-binding domain"/>
    <property type="match status" value="1"/>
</dbReference>
<proteinExistence type="inferred from homology"/>
<keyword evidence="5" id="KW-0238">DNA-binding</keyword>
<dbReference type="SMR" id="A0A0H3G4C5"/>
<evidence type="ECO:0000256" key="6">
    <source>
        <dbReference type="ARBA" id="ARBA00023163"/>
    </source>
</evidence>
<keyword evidence="8" id="KW-0408">Iron</keyword>